<keyword evidence="1" id="KW-0472">Membrane</keyword>
<accession>D0A9T1</accession>
<evidence type="ECO:0000313" key="2">
    <source>
        <dbReference type="EMBL" id="CBH18432.1"/>
    </source>
</evidence>
<dbReference type="KEGG" id="tbg:TbgDal_XI15510"/>
<dbReference type="AlphaFoldDB" id="D0A9T1"/>
<feature type="transmembrane region" description="Helical" evidence="1">
    <location>
        <begin position="71"/>
        <end position="92"/>
    </location>
</feature>
<proteinExistence type="predicted"/>
<keyword evidence="1" id="KW-1133">Transmembrane helix</keyword>
<dbReference type="RefSeq" id="XP_011780696.1">
    <property type="nucleotide sequence ID" value="XM_011782394.1"/>
</dbReference>
<organism evidence="2 3">
    <name type="scientific">Trypanosoma brucei gambiense (strain MHOM/CI/86/DAL972)</name>
    <dbReference type="NCBI Taxonomy" id="679716"/>
    <lineage>
        <taxon>Eukaryota</taxon>
        <taxon>Discoba</taxon>
        <taxon>Euglenozoa</taxon>
        <taxon>Kinetoplastea</taxon>
        <taxon>Metakinetoplastina</taxon>
        <taxon>Trypanosomatida</taxon>
        <taxon>Trypanosomatidae</taxon>
        <taxon>Trypanosoma</taxon>
    </lineage>
</organism>
<dbReference type="EMBL" id="FN554974">
    <property type="protein sequence ID" value="CBH18432.1"/>
    <property type="molecule type" value="Genomic_DNA"/>
</dbReference>
<keyword evidence="1" id="KW-0812">Transmembrane</keyword>
<evidence type="ECO:0000313" key="3">
    <source>
        <dbReference type="Proteomes" id="UP000002316"/>
    </source>
</evidence>
<sequence>MFCILPAVRLHHVVGAAFPPHQHLLRLLRVHCPVLSLCVRFEDYFLAACIVFLIPDLPLFYPLFFSYHCVCFFLFFFVPRVIPIFLFLYYYYLGVNRGLCTELFH</sequence>
<name>D0A9T1_TRYB9</name>
<gene>
    <name evidence="2" type="ORF">TbgDal_XI15510</name>
</gene>
<evidence type="ECO:0000256" key="1">
    <source>
        <dbReference type="SAM" id="Phobius"/>
    </source>
</evidence>
<dbReference type="Proteomes" id="UP000002316">
    <property type="component" value="Chromosome 11"/>
</dbReference>
<feature type="transmembrane region" description="Helical" evidence="1">
    <location>
        <begin position="44"/>
        <end position="64"/>
    </location>
</feature>
<reference evidence="3" key="1">
    <citation type="journal article" date="2010" name="PLoS Negl. Trop. Dis.">
        <title>The genome sequence of Trypanosoma brucei gambiense, causative agent of chronic human african trypanosomiasis.</title>
        <authorList>
            <person name="Jackson A.P."/>
            <person name="Sanders M."/>
            <person name="Berry A."/>
            <person name="McQuillan J."/>
            <person name="Aslett M.A."/>
            <person name="Quail M.A."/>
            <person name="Chukualim B."/>
            <person name="Capewell P."/>
            <person name="MacLeod A."/>
            <person name="Melville S.E."/>
            <person name="Gibson W."/>
            <person name="Barry J.D."/>
            <person name="Berriman M."/>
            <person name="Hertz-Fowler C."/>
        </authorList>
    </citation>
    <scope>NUCLEOTIDE SEQUENCE [LARGE SCALE GENOMIC DNA]</scope>
    <source>
        <strain evidence="3">MHOM/CI/86/DAL972</strain>
    </source>
</reference>
<protein>
    <submittedName>
        <fullName evidence="2">Uncharacterized protein</fullName>
    </submittedName>
</protein>
<dbReference type="GeneID" id="23866744"/>